<evidence type="ECO:0000313" key="2">
    <source>
        <dbReference type="EMBL" id="GFR18527.1"/>
    </source>
</evidence>
<protein>
    <submittedName>
        <fullName evidence="2">Uncharacterized protein</fullName>
    </submittedName>
</protein>
<dbReference type="Proteomes" id="UP000887116">
    <property type="component" value="Unassembled WGS sequence"/>
</dbReference>
<organism evidence="2 3">
    <name type="scientific">Trichonephila clavata</name>
    <name type="common">Joro spider</name>
    <name type="synonym">Nephila clavata</name>
    <dbReference type="NCBI Taxonomy" id="2740835"/>
    <lineage>
        <taxon>Eukaryota</taxon>
        <taxon>Metazoa</taxon>
        <taxon>Ecdysozoa</taxon>
        <taxon>Arthropoda</taxon>
        <taxon>Chelicerata</taxon>
        <taxon>Arachnida</taxon>
        <taxon>Araneae</taxon>
        <taxon>Araneomorphae</taxon>
        <taxon>Entelegynae</taxon>
        <taxon>Araneoidea</taxon>
        <taxon>Nephilidae</taxon>
        <taxon>Trichonephila</taxon>
    </lineage>
</organism>
<name>A0A8X6H7Q6_TRICU</name>
<gene>
    <name evidence="2" type="ORF">TNCT_260761</name>
</gene>
<proteinExistence type="predicted"/>
<feature type="region of interest" description="Disordered" evidence="1">
    <location>
        <begin position="44"/>
        <end position="65"/>
    </location>
</feature>
<accession>A0A8X6H7Q6</accession>
<evidence type="ECO:0000256" key="1">
    <source>
        <dbReference type="SAM" id="MobiDB-lite"/>
    </source>
</evidence>
<feature type="compositionally biased region" description="Polar residues" evidence="1">
    <location>
        <begin position="46"/>
        <end position="62"/>
    </location>
</feature>
<evidence type="ECO:0000313" key="3">
    <source>
        <dbReference type="Proteomes" id="UP000887116"/>
    </source>
</evidence>
<dbReference type="AlphaFoldDB" id="A0A8X6H7Q6"/>
<dbReference type="EMBL" id="BMAO01027625">
    <property type="protein sequence ID" value="GFR18527.1"/>
    <property type="molecule type" value="Genomic_DNA"/>
</dbReference>
<comment type="caution">
    <text evidence="2">The sequence shown here is derived from an EMBL/GenBank/DDBJ whole genome shotgun (WGS) entry which is preliminary data.</text>
</comment>
<sequence length="83" mass="8484">MITAVPKVTLAAVPVVILTAVPVVTLTAVPVVTPTAVPMHAVSATDARSSSMEMNPGKTYSKSGGGFAGPCEVNQGMDEVYEH</sequence>
<keyword evidence="3" id="KW-1185">Reference proteome</keyword>
<reference evidence="2" key="1">
    <citation type="submission" date="2020-07" db="EMBL/GenBank/DDBJ databases">
        <title>Multicomponent nature underlies the extraordinary mechanical properties of spider dragline silk.</title>
        <authorList>
            <person name="Kono N."/>
            <person name="Nakamura H."/>
            <person name="Mori M."/>
            <person name="Yoshida Y."/>
            <person name="Ohtoshi R."/>
            <person name="Malay A.D."/>
            <person name="Moran D.A.P."/>
            <person name="Tomita M."/>
            <person name="Numata K."/>
            <person name="Arakawa K."/>
        </authorList>
    </citation>
    <scope>NUCLEOTIDE SEQUENCE</scope>
</reference>